<dbReference type="GO" id="GO:0016787">
    <property type="term" value="F:hydrolase activity"/>
    <property type="evidence" value="ECO:0007669"/>
    <property type="project" value="UniProtKB-KW"/>
</dbReference>
<accession>A0A5E5A765</accession>
<keyword evidence="3" id="KW-0812">Transmembrane</keyword>
<keyword evidence="6" id="KW-1185">Reference proteome</keyword>
<evidence type="ECO:0000256" key="2">
    <source>
        <dbReference type="SAM" id="MobiDB-lite"/>
    </source>
</evidence>
<evidence type="ECO:0000313" key="6">
    <source>
        <dbReference type="Proteomes" id="UP000414136"/>
    </source>
</evidence>
<feature type="transmembrane region" description="Helical" evidence="3">
    <location>
        <begin position="1470"/>
        <end position="1490"/>
    </location>
</feature>
<feature type="region of interest" description="Disordered" evidence="2">
    <location>
        <begin position="1551"/>
        <end position="1622"/>
    </location>
</feature>
<feature type="compositionally biased region" description="Low complexity" evidence="2">
    <location>
        <begin position="1595"/>
        <end position="1617"/>
    </location>
</feature>
<dbReference type="PANTHER" id="PTHR32305:SF15">
    <property type="entry name" value="PROTEIN RHSA-RELATED"/>
    <property type="match status" value="1"/>
</dbReference>
<dbReference type="Pfam" id="PF25023">
    <property type="entry name" value="TEN_YD-shell"/>
    <property type="match status" value="1"/>
</dbReference>
<dbReference type="PANTHER" id="PTHR32305">
    <property type="match status" value="1"/>
</dbReference>
<dbReference type="Gene3D" id="2.180.10.10">
    <property type="entry name" value="RHS repeat-associated core"/>
    <property type="match status" value="1"/>
</dbReference>
<name>A0A5E5A765_9BURK</name>
<keyword evidence="5" id="KW-0378">Hydrolase</keyword>
<keyword evidence="1" id="KW-0677">Repeat</keyword>
<proteinExistence type="predicted"/>
<sequence length="1692" mass="183319">MGEPVPQPAQADRNSLYSGAQSFLSFLEKGVDPRTGTYTVRVALPVMAMNALAGPDLKLALSFDPMQNVDAGLGRGWNWGLSQLQPAARRLRLSDGETHLALLTDASITLPDQKLPSVMVEKFATRVVVTYRSGQREILEPFQPSEPLTPWVPVEIVSPQGRSVFLTWQAFEGEPSLAAMSDQERGELLRVVRTPQAVAITVAGPVPVVYEMALSDHLVTAVRLPLSGKPGWTFKYERYTNADLAFISEVTSPTGSVERMAYEEAGHRFPARSNEAPGTPPSYLPYVTRYVMEPGAGQPARVTTYTYSTENFLGYDAGVDWEDATDALYKVTSDYRYSCVESQIDESGAEPVVLATVYREFNRFHLLMEERREEDGCEYTQLNVYHDETGKPYDQQPAIVQLPRQQTVRWRRAGVSRSEMTTHRYDAWGNPIEVVMPDGVRQTTDYYDPAGEDGCPADPVWKTPRTVKAHTMLPGDATPRSPGMKPTAVAPTRMQRFRYERYPSLVSGAADFLALSEQSQLADGVTFDKVAIAYFNRPTSTLLHGRVMWRAQTLGGHTTTIDFSYAKTATDLVTTTHQHTDFDDTESATVTHTSIHTGLDTLVQSTDEVVTSRYDMLGRLVEESTTPTSEDAAYTTTLRYGYTFPSAPGGSTTQQTTRDSGIVETAYFDGTGLNVRLTRSTPDVADGETLELTRHDFDARGRKVKSTMTDRICDTTLVRTMRFAYDGWGRCHAVVRPDGVTEHDEWNAVTQVATHWLEGGGKCSGVTSRTYNRFAEIERETRTDTAGRLVSQWTYAYDGLGRRVSAVDTSRRETTYTYDFADRTSHVDLANGDTFDYAYAAHSLDAGIAQVNVNGTELGKRTFDGLMRVTDQTVGGRTTTWSFELDRKHPVQQTNAAGQVVTFALNPSLAEVPQQRVSGPVQTTYEHDPHTGQLLTATQAGGSMASATYHCERYTSGAAHIETWTDDAGEHRSVHEWTLLGLPASYEDAAGQMHRYRYDPDTGQLMEYTCGDAVLTYSWDSLGRLDGQILWQGGALRLTTTFGYDDFGREIRRETVAPGRTPLVLTQGYNDLDLLVSRTRVEGGVQRLQESMAYDRRDRLDTYYTTGTESPPDPHDPSKRISVQQWVHDAFDNIAEILTWHDGVGTPATVTYHYENDDDPTQLTAFERTGYGAANGRFTLGYDAAGRVTNDGLGNTYTYNEQDQMTSVQRSGQTPTEYGYNALDEQALVMRSGQPTRHRIFRRNKLAVEVQGTLSRSYLDGAAGTLDSSGQLLAYTVDRKSSVLEVHASGDATRGIAYSPSGYRRADVPDSVPGQDGEMVDPATQGIWLGNARLYSPVLGRFLVPDTYVPFDGGGLNAYARVDPLNSIDPTGHIPGWLGGLVTAVTSTIAVALAVFSAGIMTPVSGAIAAAGTGAGASVTAGVAAVGVTAAATTGVSAASAVTTGISIATMSANFGMLSTVAQMSFISTVSINTTIIGVSAANSIAAATGNDNLSGALSFTATVLGAIDIGAGLGFAVANARMAARAANVGTTGTRGSLTNSDSLFELADDATNTPIGPVGGRGTGGARSTLSTAPESRPPSSTSMLNKRIGSESTSLGGRSNASSSSGSRASTPTRPVVPHGTATVMAVRSAGHIAGIAARTMSELSSRPNSALSQRSSPSLSLRMRSYDREQVHAQNRQVHFDDVEDTWL</sequence>
<evidence type="ECO:0000313" key="5">
    <source>
        <dbReference type="EMBL" id="VVE68333.1"/>
    </source>
</evidence>
<evidence type="ECO:0000256" key="3">
    <source>
        <dbReference type="SAM" id="Phobius"/>
    </source>
</evidence>
<dbReference type="Proteomes" id="UP000414136">
    <property type="component" value="Unassembled WGS sequence"/>
</dbReference>
<dbReference type="OrthoDB" id="8553452at2"/>
<feature type="transmembrane region" description="Helical" evidence="3">
    <location>
        <begin position="1496"/>
        <end position="1519"/>
    </location>
</feature>
<dbReference type="InterPro" id="IPR056823">
    <property type="entry name" value="TEN-like_YD-shell"/>
</dbReference>
<evidence type="ECO:0000256" key="1">
    <source>
        <dbReference type="ARBA" id="ARBA00022737"/>
    </source>
</evidence>
<organism evidence="5 6">
    <name type="scientific">Pandoraea captiosa</name>
    <dbReference type="NCBI Taxonomy" id="2508302"/>
    <lineage>
        <taxon>Bacteria</taxon>
        <taxon>Pseudomonadati</taxon>
        <taxon>Pseudomonadota</taxon>
        <taxon>Betaproteobacteria</taxon>
        <taxon>Burkholderiales</taxon>
        <taxon>Burkholderiaceae</taxon>
        <taxon>Pandoraea</taxon>
    </lineage>
</organism>
<feature type="transmembrane region" description="Helical" evidence="3">
    <location>
        <begin position="1408"/>
        <end position="1432"/>
    </location>
</feature>
<gene>
    <name evidence="5" type="primary">wapA_2</name>
    <name evidence="5" type="ORF">PCA31118_02870</name>
</gene>
<evidence type="ECO:0000259" key="4">
    <source>
        <dbReference type="Pfam" id="PF25023"/>
    </source>
</evidence>
<dbReference type="NCBIfam" id="TIGR03696">
    <property type="entry name" value="Rhs_assc_core"/>
    <property type="match status" value="1"/>
</dbReference>
<protein>
    <submittedName>
        <fullName evidence="5">tRNA3(Ser)-specific nuclease WapA</fullName>
        <ecNumber evidence="5">3.1.-.-</ecNumber>
    </submittedName>
</protein>
<dbReference type="RefSeq" id="WP_150625839.1">
    <property type="nucleotide sequence ID" value="NZ_CABPSQ010000004.1"/>
</dbReference>
<dbReference type="InterPro" id="IPR022385">
    <property type="entry name" value="Rhs_assc_core"/>
</dbReference>
<dbReference type="InterPro" id="IPR050708">
    <property type="entry name" value="T6SS_VgrG/RHS"/>
</dbReference>
<dbReference type="EC" id="3.1.-.-" evidence="5"/>
<reference evidence="5 6" key="1">
    <citation type="submission" date="2019-08" db="EMBL/GenBank/DDBJ databases">
        <authorList>
            <person name="Peeters C."/>
        </authorList>
    </citation>
    <scope>NUCLEOTIDE SEQUENCE [LARGE SCALE GENOMIC DNA]</scope>
    <source>
        <strain evidence="5 6">LMG 31118</strain>
    </source>
</reference>
<feature type="domain" description="Teneurin-like YD-shell" evidence="4">
    <location>
        <begin position="1064"/>
        <end position="1352"/>
    </location>
</feature>
<dbReference type="EMBL" id="CABPSQ010000004">
    <property type="protein sequence ID" value="VVE68333.1"/>
    <property type="molecule type" value="Genomic_DNA"/>
</dbReference>
<feature type="transmembrane region" description="Helical" evidence="3">
    <location>
        <begin position="1374"/>
        <end position="1396"/>
    </location>
</feature>
<keyword evidence="3" id="KW-0472">Membrane</keyword>
<keyword evidence="3" id="KW-1133">Transmembrane helix</keyword>
<feature type="transmembrane region" description="Helical" evidence="3">
    <location>
        <begin position="1438"/>
        <end position="1458"/>
    </location>
</feature>